<keyword evidence="1" id="KW-0472">Membrane</keyword>
<dbReference type="Proteomes" id="UP001165065">
    <property type="component" value="Unassembled WGS sequence"/>
</dbReference>
<keyword evidence="1" id="KW-1133">Transmembrane helix</keyword>
<name>A0A9W7GMA2_9STRA</name>
<gene>
    <name evidence="2" type="ORF">TrCOL_g1178</name>
</gene>
<organism evidence="2 3">
    <name type="scientific">Triparma columacea</name>
    <dbReference type="NCBI Taxonomy" id="722753"/>
    <lineage>
        <taxon>Eukaryota</taxon>
        <taxon>Sar</taxon>
        <taxon>Stramenopiles</taxon>
        <taxon>Ochrophyta</taxon>
        <taxon>Bolidophyceae</taxon>
        <taxon>Parmales</taxon>
        <taxon>Triparmaceae</taxon>
        <taxon>Triparma</taxon>
    </lineage>
</organism>
<evidence type="ECO:0000313" key="2">
    <source>
        <dbReference type="EMBL" id="GMI46973.1"/>
    </source>
</evidence>
<feature type="transmembrane region" description="Helical" evidence="1">
    <location>
        <begin position="159"/>
        <end position="182"/>
    </location>
</feature>
<dbReference type="OrthoDB" id="10267125at2759"/>
<feature type="transmembrane region" description="Helical" evidence="1">
    <location>
        <begin position="121"/>
        <end position="139"/>
    </location>
</feature>
<protein>
    <submittedName>
        <fullName evidence="2">Uncharacterized protein</fullName>
    </submittedName>
</protein>
<keyword evidence="1" id="KW-0812">Transmembrane</keyword>
<evidence type="ECO:0000313" key="3">
    <source>
        <dbReference type="Proteomes" id="UP001165065"/>
    </source>
</evidence>
<dbReference type="EMBL" id="BRYA01000321">
    <property type="protein sequence ID" value="GMI46973.1"/>
    <property type="molecule type" value="Genomic_DNA"/>
</dbReference>
<evidence type="ECO:0000256" key="1">
    <source>
        <dbReference type="SAM" id="Phobius"/>
    </source>
</evidence>
<comment type="caution">
    <text evidence="2">The sequence shown here is derived from an EMBL/GenBank/DDBJ whole genome shotgun (WGS) entry which is preliminary data.</text>
</comment>
<reference evidence="3" key="1">
    <citation type="journal article" date="2023" name="Commun. Biol.">
        <title>Genome analysis of Parmales, the sister group of diatoms, reveals the evolutionary specialization of diatoms from phago-mixotrophs to photoautotrophs.</title>
        <authorList>
            <person name="Ban H."/>
            <person name="Sato S."/>
            <person name="Yoshikawa S."/>
            <person name="Yamada K."/>
            <person name="Nakamura Y."/>
            <person name="Ichinomiya M."/>
            <person name="Sato N."/>
            <person name="Blanc-Mathieu R."/>
            <person name="Endo H."/>
            <person name="Kuwata A."/>
            <person name="Ogata H."/>
        </authorList>
    </citation>
    <scope>NUCLEOTIDE SEQUENCE [LARGE SCALE GENOMIC DNA]</scope>
</reference>
<proteinExistence type="predicted"/>
<dbReference type="AlphaFoldDB" id="A0A9W7GMA2"/>
<accession>A0A9W7GMA2</accession>
<keyword evidence="3" id="KW-1185">Reference proteome</keyword>
<sequence length="183" mass="19263">MNSMLSCPYCTDLHTNLGRVAGLESSNSLNSCSGSIKVVEKLLASDPTLLSISKYSLAFHTSSGPPSTTFANDLVEGVGSGARADAVTSLCWFIRWGGHGGNTLNDFYRRLGRGDVMNKQFVFGAAFAIWYTPLFAIIVGVSKLLSIFPSGSPKPVSQLLGVVLGTVASAWIVPVGILGALFS</sequence>